<reference evidence="1 2" key="1">
    <citation type="submission" date="2018-10" db="EMBL/GenBank/DDBJ databases">
        <title>Draft genome sequence of the microsporidian Tubulinosema ratisbonensis.</title>
        <authorList>
            <person name="Polonais V."/>
            <person name="Peyretaillade E."/>
            <person name="Niehus S."/>
            <person name="Wawrzyniak I."/>
            <person name="Franchet A."/>
            <person name="Gaspin C."/>
            <person name="Reichstadt M."/>
            <person name="Belser C."/>
            <person name="Labadie K."/>
            <person name="Delbac F."/>
            <person name="Ferrandon D."/>
        </authorList>
    </citation>
    <scope>NUCLEOTIDE SEQUENCE [LARGE SCALE GENOMIC DNA]</scope>
    <source>
        <strain evidence="1 2">Franzen</strain>
    </source>
</reference>
<proteinExistence type="predicted"/>
<dbReference type="GO" id="GO:0003688">
    <property type="term" value="F:DNA replication origin binding"/>
    <property type="evidence" value="ECO:0007669"/>
    <property type="project" value="UniProtKB-UniRule"/>
</dbReference>
<dbReference type="GO" id="GO:0006260">
    <property type="term" value="P:DNA replication"/>
    <property type="evidence" value="ECO:0007669"/>
    <property type="project" value="UniProtKB-UniRule"/>
</dbReference>
<dbReference type="Proteomes" id="UP000282876">
    <property type="component" value="Unassembled WGS sequence"/>
</dbReference>
<dbReference type="EMBL" id="RCSS01000265">
    <property type="protein sequence ID" value="RVD92263.1"/>
    <property type="molecule type" value="Genomic_DNA"/>
</dbReference>
<sequence length="255" mass="30676">MSKKLENFHLKLKDEFKEYLCQFNLLFYGYGCKKELLKKIFPKVPIINGLTDSVDSVIEFYSKKYKLNRSENKILGLHKALTDQEKNEKIIILNFCFDKFSELKQIKPLRIIGTIERIDFSFSHQDLLDFNFIFRDLTTFISYKEEFVEKKHKLEIDKFKTLENVFLNVQKQSQIVFIDLIRLFNKNKSVYLKDLIDSLKSKLMHKEKNKYLNLLTEFVDHKIIKIGKEEIIGFKVKLNILTDFYEKYKEFNIYK</sequence>
<dbReference type="PANTHER" id="PTHR14052:SF0">
    <property type="entry name" value="ORIGIN RECOGNITION COMPLEX SUBUNIT 2"/>
    <property type="match status" value="1"/>
</dbReference>
<comment type="caution">
    <text evidence="1">The sequence shown here is derived from an EMBL/GenBank/DDBJ whole genome shotgun (WGS) entry which is preliminary data.</text>
</comment>
<evidence type="ECO:0000313" key="1">
    <source>
        <dbReference type="EMBL" id="RVD92263.1"/>
    </source>
</evidence>
<dbReference type="STRING" id="291195.A0A437AM37"/>
<keyword evidence="2" id="KW-1185">Reference proteome</keyword>
<dbReference type="VEuPathDB" id="MicrosporidiaDB:TUBRATIS_12440"/>
<dbReference type="InterPro" id="IPR007220">
    <property type="entry name" value="ORC2"/>
</dbReference>
<protein>
    <submittedName>
        <fullName evidence="1">Origin recognition complex subunit 2</fullName>
    </submittedName>
</protein>
<accession>A0A437AM37</accession>
<dbReference type="GO" id="GO:0005664">
    <property type="term" value="C:nuclear origin of replication recognition complex"/>
    <property type="evidence" value="ECO:0007669"/>
    <property type="project" value="UniProtKB-UniRule"/>
</dbReference>
<dbReference type="AlphaFoldDB" id="A0A437AM37"/>
<dbReference type="OrthoDB" id="346673at2759"/>
<evidence type="ECO:0000313" key="2">
    <source>
        <dbReference type="Proteomes" id="UP000282876"/>
    </source>
</evidence>
<organism evidence="1 2">
    <name type="scientific">Tubulinosema ratisbonensis</name>
    <dbReference type="NCBI Taxonomy" id="291195"/>
    <lineage>
        <taxon>Eukaryota</taxon>
        <taxon>Fungi</taxon>
        <taxon>Fungi incertae sedis</taxon>
        <taxon>Microsporidia</taxon>
        <taxon>Tubulinosematoidea</taxon>
        <taxon>Tubulinosematidae</taxon>
        <taxon>Tubulinosema</taxon>
    </lineage>
</organism>
<name>A0A437AM37_9MICR</name>
<gene>
    <name evidence="1" type="ORF">TUBRATIS_12440</name>
</gene>
<dbReference type="PANTHER" id="PTHR14052">
    <property type="entry name" value="ORIGIN RECOGNITION COMPLEX SUBUNIT 2"/>
    <property type="match status" value="1"/>
</dbReference>